<dbReference type="Proteomes" id="UP000228767">
    <property type="component" value="Unassembled WGS sequence"/>
</dbReference>
<dbReference type="AlphaFoldDB" id="A0A2H0RDC3"/>
<evidence type="ECO:0000313" key="3">
    <source>
        <dbReference type="Proteomes" id="UP000228767"/>
    </source>
</evidence>
<evidence type="ECO:0000313" key="2">
    <source>
        <dbReference type="EMBL" id="PIR44539.1"/>
    </source>
</evidence>
<dbReference type="EMBL" id="PCYI01000027">
    <property type="protein sequence ID" value="PIR44539.1"/>
    <property type="molecule type" value="Genomic_DNA"/>
</dbReference>
<sequence length="82" mass="9042">MGVIHSFLRQKKWPQAQALGPKRGGVGGGPHWVGGRGPPGTRDWYQSPETLELVERPWRLASPAPKKELASAPSESILRIYD</sequence>
<reference evidence="2 3" key="1">
    <citation type="submission" date="2017-09" db="EMBL/GenBank/DDBJ databases">
        <title>Depth-based differentiation of microbial function through sediment-hosted aquifers and enrichment of novel symbionts in the deep terrestrial subsurface.</title>
        <authorList>
            <person name="Probst A.J."/>
            <person name="Ladd B."/>
            <person name="Jarett J.K."/>
            <person name="Geller-Mcgrath D.E."/>
            <person name="Sieber C.M."/>
            <person name="Emerson J.B."/>
            <person name="Anantharaman K."/>
            <person name="Thomas B.C."/>
            <person name="Malmstrom R."/>
            <person name="Stieglmeier M."/>
            <person name="Klingl A."/>
            <person name="Woyke T."/>
            <person name="Ryan C.M."/>
            <person name="Banfield J.F."/>
        </authorList>
    </citation>
    <scope>NUCLEOTIDE SEQUENCE [LARGE SCALE GENOMIC DNA]</scope>
    <source>
        <strain evidence="2">CG10_big_fil_rev_8_21_14_0_10_51_16</strain>
    </source>
</reference>
<evidence type="ECO:0000256" key="1">
    <source>
        <dbReference type="SAM" id="MobiDB-lite"/>
    </source>
</evidence>
<comment type="caution">
    <text evidence="2">The sequence shown here is derived from an EMBL/GenBank/DDBJ whole genome shotgun (WGS) entry which is preliminary data.</text>
</comment>
<organism evidence="2 3">
    <name type="scientific">Candidatus Vogelbacteria bacterium CG10_big_fil_rev_8_21_14_0_10_51_16</name>
    <dbReference type="NCBI Taxonomy" id="1975045"/>
    <lineage>
        <taxon>Bacteria</taxon>
        <taxon>Candidatus Vogeliibacteriota</taxon>
    </lineage>
</organism>
<feature type="compositionally biased region" description="Gly residues" evidence="1">
    <location>
        <begin position="22"/>
        <end position="38"/>
    </location>
</feature>
<proteinExistence type="predicted"/>
<protein>
    <submittedName>
        <fullName evidence="2">Uncharacterized protein</fullName>
    </submittedName>
</protein>
<name>A0A2H0RDC3_9BACT</name>
<gene>
    <name evidence="2" type="ORF">COV10_04185</name>
</gene>
<feature type="region of interest" description="Disordered" evidence="1">
    <location>
        <begin position="18"/>
        <end position="43"/>
    </location>
</feature>
<accession>A0A2H0RDC3</accession>